<dbReference type="RefSeq" id="WP_126980181.1">
    <property type="nucleotide sequence ID" value="NZ_CAWUGC010000016.1"/>
</dbReference>
<dbReference type="GO" id="GO:0050897">
    <property type="term" value="F:cobalt ion binding"/>
    <property type="evidence" value="ECO:0007669"/>
    <property type="project" value="TreeGrafter"/>
</dbReference>
<dbReference type="Pfam" id="PF01544">
    <property type="entry name" value="CorA"/>
    <property type="match status" value="1"/>
</dbReference>
<evidence type="ECO:0000313" key="13">
    <source>
        <dbReference type="EMBL" id="RUS66263.1"/>
    </source>
</evidence>
<dbReference type="Proteomes" id="UP000286947">
    <property type="component" value="Unassembled WGS sequence"/>
</dbReference>
<evidence type="ECO:0000256" key="5">
    <source>
        <dbReference type="ARBA" id="ARBA00022692"/>
    </source>
</evidence>
<evidence type="ECO:0000256" key="8">
    <source>
        <dbReference type="ARBA" id="ARBA00023065"/>
    </source>
</evidence>
<evidence type="ECO:0000256" key="9">
    <source>
        <dbReference type="ARBA" id="ARBA00023136"/>
    </source>
</evidence>
<dbReference type="PANTHER" id="PTHR46494:SF1">
    <property type="entry name" value="CORA FAMILY METAL ION TRANSPORTER (EUROFUNG)"/>
    <property type="match status" value="1"/>
</dbReference>
<feature type="transmembrane region" description="Helical" evidence="12">
    <location>
        <begin position="326"/>
        <end position="346"/>
    </location>
</feature>
<keyword evidence="9 12" id="KW-0472">Membrane</keyword>
<keyword evidence="14" id="KW-1185">Reference proteome</keyword>
<name>A0A433SC02_9BURK</name>
<gene>
    <name evidence="13" type="primary">corA_2</name>
    <name evidence="13" type="ORF">CUZ56_01988</name>
</gene>
<dbReference type="InterPro" id="IPR045863">
    <property type="entry name" value="CorA_TM1_TM2"/>
</dbReference>
<dbReference type="FunFam" id="1.20.58.340:FF:000004">
    <property type="entry name" value="Magnesium transport protein CorA"/>
    <property type="match status" value="1"/>
</dbReference>
<dbReference type="SUPFAM" id="SSF144083">
    <property type="entry name" value="Magnesium transport protein CorA, transmembrane region"/>
    <property type="match status" value="1"/>
</dbReference>
<organism evidence="13 14">
    <name type="scientific">Saezia sanguinis</name>
    <dbReference type="NCBI Taxonomy" id="1965230"/>
    <lineage>
        <taxon>Bacteria</taxon>
        <taxon>Pseudomonadati</taxon>
        <taxon>Pseudomonadota</taxon>
        <taxon>Betaproteobacteria</taxon>
        <taxon>Burkholderiales</taxon>
        <taxon>Saeziaceae</taxon>
        <taxon>Saezia</taxon>
    </lineage>
</organism>
<evidence type="ECO:0000256" key="6">
    <source>
        <dbReference type="ARBA" id="ARBA00022842"/>
    </source>
</evidence>
<comment type="subcellular location">
    <subcellularLocation>
        <location evidence="1">Cell membrane</location>
        <topology evidence="1">Multi-pass membrane protein</topology>
    </subcellularLocation>
</comment>
<dbReference type="SUPFAM" id="SSF143865">
    <property type="entry name" value="CorA soluble domain-like"/>
    <property type="match status" value="1"/>
</dbReference>
<evidence type="ECO:0000256" key="3">
    <source>
        <dbReference type="ARBA" id="ARBA00022448"/>
    </source>
</evidence>
<evidence type="ECO:0000256" key="10">
    <source>
        <dbReference type="ARBA" id="ARBA00034269"/>
    </source>
</evidence>
<keyword evidence="7 12" id="KW-1133">Transmembrane helix</keyword>
<dbReference type="PANTHER" id="PTHR46494">
    <property type="entry name" value="CORA FAMILY METAL ION TRANSPORTER (EUROFUNG)"/>
    <property type="match status" value="1"/>
</dbReference>
<comment type="catalytic activity">
    <reaction evidence="10">
        <text>Mg(2+)(in) = Mg(2+)(out)</text>
        <dbReference type="Rhea" id="RHEA:29827"/>
        <dbReference type="ChEBI" id="CHEBI:18420"/>
    </reaction>
</comment>
<evidence type="ECO:0000256" key="12">
    <source>
        <dbReference type="SAM" id="Phobius"/>
    </source>
</evidence>
<evidence type="ECO:0000256" key="11">
    <source>
        <dbReference type="ARBA" id="ARBA00045497"/>
    </source>
</evidence>
<keyword evidence="6" id="KW-0460">Magnesium</keyword>
<keyword evidence="3" id="KW-0813">Transport</keyword>
<reference evidence="13 14" key="1">
    <citation type="submission" date="2018-01" db="EMBL/GenBank/DDBJ databases">
        <title>Saezia sanguinis gen. nov., sp. nov., in the order Burkholderiales isolated from human blood.</title>
        <authorList>
            <person name="Medina-Pascual M.J."/>
            <person name="Valdezate S."/>
            <person name="Monzon S."/>
            <person name="Cuesta I."/>
            <person name="Carrasco G."/>
            <person name="Villalon P."/>
            <person name="Saez-Nieto J.A."/>
        </authorList>
    </citation>
    <scope>NUCLEOTIDE SEQUENCE [LARGE SCALE GENOMIC DNA]</scope>
    <source>
        <strain evidence="13 14">CNM695-12</strain>
    </source>
</reference>
<evidence type="ECO:0000256" key="7">
    <source>
        <dbReference type="ARBA" id="ARBA00022989"/>
    </source>
</evidence>
<dbReference type="GO" id="GO:0015087">
    <property type="term" value="F:cobalt ion transmembrane transporter activity"/>
    <property type="evidence" value="ECO:0007669"/>
    <property type="project" value="TreeGrafter"/>
</dbReference>
<keyword evidence="4" id="KW-1003">Cell membrane</keyword>
<protein>
    <submittedName>
        <fullName evidence="13">Cobalt/magnesium transport protein CorA</fullName>
    </submittedName>
</protein>
<dbReference type="GO" id="GO:0000287">
    <property type="term" value="F:magnesium ion binding"/>
    <property type="evidence" value="ECO:0007669"/>
    <property type="project" value="TreeGrafter"/>
</dbReference>
<evidence type="ECO:0000256" key="1">
    <source>
        <dbReference type="ARBA" id="ARBA00004651"/>
    </source>
</evidence>
<comment type="similarity">
    <text evidence="2">Belongs to the CorA metal ion transporter (MIT) (TC 1.A.35) family.</text>
</comment>
<evidence type="ECO:0000256" key="2">
    <source>
        <dbReference type="ARBA" id="ARBA00009765"/>
    </source>
</evidence>
<comment type="caution">
    <text evidence="13">The sequence shown here is derived from an EMBL/GenBank/DDBJ whole genome shotgun (WGS) entry which is preliminary data.</text>
</comment>
<dbReference type="CDD" id="cd12822">
    <property type="entry name" value="TmCorA-like"/>
    <property type="match status" value="1"/>
</dbReference>
<dbReference type="OrthoDB" id="9803416at2"/>
<proteinExistence type="inferred from homology"/>
<keyword evidence="8" id="KW-0406">Ion transport</keyword>
<keyword evidence="5 12" id="KW-0812">Transmembrane</keyword>
<sequence>MRIIGIENTAREYTQAPQALSGSEFLWLSCARSEFEECLPDIQEILTNLDGRPLLDFHIQDLLSTQQPSHYDFTSYYDVIVFRRLTAYNMDDSENENPDACELSFARYISTAPVGFIIFDRILLTVHDDIEHRNQFAAKLLNDNTASTGRLRRTGLHLPISPDELMLRLVDFLIDGYVDLRRHLSHQLDRWQNALLSTEQPQTNWQALFESRNALHQMEDLCEDQSVAIKAWLESIEDEGDDSNTELLEVRARDVIEHIERSRSHVHRLESSLEGAIQLHFSATANRTNHVMRTLTVLTAIFLPLNLLTGLFGMNFADMFLTKYSWGFWLVLVVMLVNTAVLVHYFSRKNYLG</sequence>
<dbReference type="EMBL" id="PQSP01000005">
    <property type="protein sequence ID" value="RUS66263.1"/>
    <property type="molecule type" value="Genomic_DNA"/>
</dbReference>
<dbReference type="InterPro" id="IPR002523">
    <property type="entry name" value="MgTranspt_CorA/ZnTranspt_ZntB"/>
</dbReference>
<evidence type="ECO:0000256" key="4">
    <source>
        <dbReference type="ARBA" id="ARBA00022475"/>
    </source>
</evidence>
<dbReference type="GO" id="GO:0015095">
    <property type="term" value="F:magnesium ion transmembrane transporter activity"/>
    <property type="evidence" value="ECO:0007669"/>
    <property type="project" value="TreeGrafter"/>
</dbReference>
<dbReference type="InterPro" id="IPR045861">
    <property type="entry name" value="CorA_cytoplasmic_dom"/>
</dbReference>
<dbReference type="AlphaFoldDB" id="A0A433SC02"/>
<evidence type="ECO:0000313" key="14">
    <source>
        <dbReference type="Proteomes" id="UP000286947"/>
    </source>
</evidence>
<accession>A0A433SC02</accession>
<dbReference type="Gene3D" id="1.20.58.340">
    <property type="entry name" value="Magnesium transport protein CorA, transmembrane region"/>
    <property type="match status" value="2"/>
</dbReference>
<dbReference type="GO" id="GO:0005886">
    <property type="term" value="C:plasma membrane"/>
    <property type="evidence" value="ECO:0007669"/>
    <property type="project" value="UniProtKB-SubCell"/>
</dbReference>
<feature type="transmembrane region" description="Helical" evidence="12">
    <location>
        <begin position="295"/>
        <end position="314"/>
    </location>
</feature>
<comment type="function">
    <text evidence="11">Mediates influx of magnesium ions. Alternates between open and closed states. Activated by low cytoplasmic Mg(2+) levels. Inactive when cytoplasmic Mg(2+) levels are high.</text>
</comment>